<evidence type="ECO:0000313" key="1">
    <source>
        <dbReference type="EMBL" id="MCY1144137.1"/>
    </source>
</evidence>
<dbReference type="SUPFAM" id="SSF53474">
    <property type="entry name" value="alpha/beta-Hydrolases"/>
    <property type="match status" value="1"/>
</dbReference>
<proteinExistence type="predicted"/>
<keyword evidence="2" id="KW-1185">Reference proteome</keyword>
<gene>
    <name evidence="1" type="ORF">OWR29_39600</name>
</gene>
<accession>A0ABT4BCC4</accession>
<comment type="caution">
    <text evidence="1">The sequence shown here is derived from an EMBL/GenBank/DDBJ whole genome shotgun (WGS) entry which is preliminary data.</text>
</comment>
<dbReference type="Gene3D" id="3.40.50.1820">
    <property type="entry name" value="alpha/beta hydrolase"/>
    <property type="match status" value="1"/>
</dbReference>
<dbReference type="Proteomes" id="UP001151002">
    <property type="component" value="Unassembled WGS sequence"/>
</dbReference>
<dbReference type="RefSeq" id="WP_267568690.1">
    <property type="nucleotide sequence ID" value="NZ_JAPNTZ010000018.1"/>
</dbReference>
<evidence type="ECO:0008006" key="3">
    <source>
        <dbReference type="Google" id="ProtNLM"/>
    </source>
</evidence>
<organism evidence="1 2">
    <name type="scientific">Paractinoplanes pyxinae</name>
    <dbReference type="NCBI Taxonomy" id="2997416"/>
    <lineage>
        <taxon>Bacteria</taxon>
        <taxon>Bacillati</taxon>
        <taxon>Actinomycetota</taxon>
        <taxon>Actinomycetes</taxon>
        <taxon>Micromonosporales</taxon>
        <taxon>Micromonosporaceae</taxon>
        <taxon>Paractinoplanes</taxon>
    </lineage>
</organism>
<reference evidence="1" key="1">
    <citation type="submission" date="2022-11" db="EMBL/GenBank/DDBJ databases">
        <authorList>
            <person name="Somphong A."/>
            <person name="Phongsopitanun W."/>
        </authorList>
    </citation>
    <scope>NUCLEOTIDE SEQUENCE</scope>
    <source>
        <strain evidence="1">Pm04-4</strain>
    </source>
</reference>
<sequence>MASHVVLLPSPFLGSVVWESVADVLRGVYSCAVTVPVPPDPAAADPAVVLASFEAQLPDGELILVAHSNAGLYVPAMAVRRPVRGVVFVDAVLPPARGEMSVAPVGLRESLRDLVGADGKLPPWTTWWPEDEVARLFPDDRLRALVTAEQRQVPFAYLAARIEVPAGWDDMPAAYLSFGDTYADERADAVARGWPVSVMVGGHLHMLHAPAAVAAEVMRLVPGGA</sequence>
<protein>
    <recommendedName>
        <fullName evidence="3">Alpha/beta hydrolase</fullName>
    </recommendedName>
</protein>
<evidence type="ECO:0000313" key="2">
    <source>
        <dbReference type="Proteomes" id="UP001151002"/>
    </source>
</evidence>
<dbReference type="InterPro" id="IPR029058">
    <property type="entry name" value="AB_hydrolase_fold"/>
</dbReference>
<dbReference type="EMBL" id="JAPNTZ010000018">
    <property type="protein sequence ID" value="MCY1144137.1"/>
    <property type="molecule type" value="Genomic_DNA"/>
</dbReference>
<name>A0ABT4BCC4_9ACTN</name>